<dbReference type="SUPFAM" id="SSF159594">
    <property type="entry name" value="XCC0632-like"/>
    <property type="match status" value="1"/>
</dbReference>
<dbReference type="Proteomes" id="UP000001955">
    <property type="component" value="Chromosome"/>
</dbReference>
<name>I2B9J7_SHIBC</name>
<keyword evidence="4" id="KW-1185">Reference proteome</keyword>
<proteinExistence type="predicted"/>
<accession>I2B9J7</accession>
<dbReference type="Gene3D" id="3.40.50.10610">
    <property type="entry name" value="ABC-type transport auxiliary lipoprotein component"/>
    <property type="match status" value="1"/>
</dbReference>
<dbReference type="Pfam" id="PF03886">
    <property type="entry name" value="ABC_trans_aux"/>
    <property type="match status" value="1"/>
</dbReference>
<evidence type="ECO:0000259" key="2">
    <source>
        <dbReference type="Pfam" id="PF03886"/>
    </source>
</evidence>
<keyword evidence="1" id="KW-0732">Signal</keyword>
<dbReference type="eggNOG" id="COG3218">
    <property type="taxonomic scope" value="Bacteria"/>
</dbReference>
<feature type="signal peptide" evidence="1">
    <location>
        <begin position="1"/>
        <end position="18"/>
    </location>
</feature>
<dbReference type="HOGENOM" id="CLU_093163_2_0_6"/>
<dbReference type="RefSeq" id="WP_002443596.1">
    <property type="nucleotide sequence ID" value="NC_017910.1"/>
</dbReference>
<accession>K6W451</accession>
<evidence type="ECO:0000313" key="4">
    <source>
        <dbReference type="Proteomes" id="UP000001955"/>
    </source>
</evidence>
<feature type="chain" id="PRO_5003655329" evidence="1">
    <location>
        <begin position="19"/>
        <end position="204"/>
    </location>
</feature>
<dbReference type="AlphaFoldDB" id="I2B9J7"/>
<evidence type="ECO:0000256" key="1">
    <source>
        <dbReference type="SAM" id="SignalP"/>
    </source>
</evidence>
<feature type="domain" description="ABC-type transport auxiliary lipoprotein component" evidence="2">
    <location>
        <begin position="45"/>
        <end position="192"/>
    </location>
</feature>
<dbReference type="EMBL" id="CP001560">
    <property type="protein sequence ID" value="AFJ47201.1"/>
    <property type="molecule type" value="Genomic_DNA"/>
</dbReference>
<dbReference type="InterPro" id="IPR005586">
    <property type="entry name" value="ABC_trans_aux"/>
</dbReference>
<organism evidence="3 4">
    <name type="scientific">Shimwellia blattae (strain ATCC 29907 / DSM 4481 / JCM 1650 / NBRC 105725 / CDC 9005-74)</name>
    <name type="common">Escherichia blattae</name>
    <dbReference type="NCBI Taxonomy" id="630626"/>
    <lineage>
        <taxon>Bacteria</taxon>
        <taxon>Pseudomonadati</taxon>
        <taxon>Pseudomonadota</taxon>
        <taxon>Gammaproteobacteria</taxon>
        <taxon>Enterobacterales</taxon>
        <taxon>Enterobacteriaceae</taxon>
        <taxon>Shimwellia</taxon>
    </lineage>
</organism>
<keyword evidence="3" id="KW-0449">Lipoprotein</keyword>
<sequence length="204" mass="22157">MKGPLYRSLTALSMLALAGCTLVKQPPPVQRYGLAVSDTQALCLQPQPGTTLKVTAPRTSHFLDSDRIAVRNEQHELMVYQGARWQDRAPLLLRDALAQALQSQHCSGTVITDEQRLPAQFRLSGQLAVFEGDYSQTPGRVKIDIWLYLSEAKSGSLLASRRFIITRPIAAGSGTAGAVRAFAEASGQLAAETGRWLQPQLSGQ</sequence>
<evidence type="ECO:0000313" key="3">
    <source>
        <dbReference type="EMBL" id="AFJ47201.1"/>
    </source>
</evidence>
<dbReference type="KEGG" id="ebt:EBL_c21100"/>
<dbReference type="STRING" id="630626.EBL_c21100"/>
<dbReference type="OrthoDB" id="5795476at2"/>
<gene>
    <name evidence="3" type="ordered locus">EBL_c21100</name>
</gene>
<protein>
    <submittedName>
        <fullName evidence="3">Putative lipoprotein</fullName>
    </submittedName>
</protein>
<dbReference type="PROSITE" id="PS51257">
    <property type="entry name" value="PROKAR_LIPOPROTEIN"/>
    <property type="match status" value="1"/>
</dbReference>
<reference evidence="3 4" key="1">
    <citation type="journal article" date="2012" name="J. Bacteriol.">
        <title>Complete genome sequence of the B12-producing Shimwellia blattae strain DSM 4481, isolated from a cockroach.</title>
        <authorList>
            <person name="Brzuszkiewicz E."/>
            <person name="Waschkowitz T."/>
            <person name="Wiezer A."/>
            <person name="Daniel R."/>
        </authorList>
    </citation>
    <scope>NUCLEOTIDE SEQUENCE [LARGE SCALE GENOMIC DNA]</scope>
    <source>
        <strain evidence="4">ATCC 29907 / DSM 4481 / JCM 1650 / NBRC 105725 / CDC 9005-74</strain>
    </source>
</reference>